<feature type="domain" description="Acetophenone carboxylase-like C-terminal" evidence="3">
    <location>
        <begin position="523"/>
        <end position="679"/>
    </location>
</feature>
<dbReference type="InterPro" id="IPR043129">
    <property type="entry name" value="ATPase_NBD"/>
</dbReference>
<evidence type="ECO:0000259" key="2">
    <source>
        <dbReference type="Pfam" id="PF05378"/>
    </source>
</evidence>
<protein>
    <submittedName>
        <fullName evidence="4">Hydantoinase/oxoprolinase family protein</fullName>
    </submittedName>
</protein>
<reference evidence="4" key="1">
    <citation type="submission" date="2024-05" db="EMBL/GenBank/DDBJ databases">
        <title>Herbiconiux sp. A18JL235.</title>
        <authorList>
            <person name="Zhang G."/>
        </authorList>
    </citation>
    <scope>NUCLEOTIDE SEQUENCE</scope>
    <source>
        <strain evidence="4">A18JL235</strain>
    </source>
</reference>
<accession>A0AB39BGU6</accession>
<dbReference type="PANTHER" id="PTHR11365:SF23">
    <property type="entry name" value="HYPOTHETICAL 5-OXOPROLINASE (EUROFUNG)-RELATED"/>
    <property type="match status" value="1"/>
</dbReference>
<organism evidence="4">
    <name type="scientific">Herbiconiux sp. A18JL235</name>
    <dbReference type="NCBI Taxonomy" id="3152363"/>
    <lineage>
        <taxon>Bacteria</taxon>
        <taxon>Bacillati</taxon>
        <taxon>Actinomycetota</taxon>
        <taxon>Actinomycetes</taxon>
        <taxon>Micrococcales</taxon>
        <taxon>Microbacteriaceae</taxon>
        <taxon>Herbiconiux</taxon>
    </lineage>
</organism>
<proteinExistence type="predicted"/>
<dbReference type="InterPro" id="IPR008040">
    <property type="entry name" value="Hydant_A_N"/>
</dbReference>
<evidence type="ECO:0000313" key="4">
    <source>
        <dbReference type="EMBL" id="XDI05382.1"/>
    </source>
</evidence>
<dbReference type="RefSeq" id="WP_368497770.1">
    <property type="nucleotide sequence ID" value="NZ_CP162511.1"/>
</dbReference>
<evidence type="ECO:0000259" key="3">
    <source>
        <dbReference type="Pfam" id="PF19278"/>
    </source>
</evidence>
<feature type="domain" description="Hydantoinase A/oxoprolinase" evidence="1">
    <location>
        <begin position="206"/>
        <end position="498"/>
    </location>
</feature>
<dbReference type="Pfam" id="PF01968">
    <property type="entry name" value="Hydantoinase_A"/>
    <property type="match status" value="1"/>
</dbReference>
<dbReference type="Pfam" id="PF19278">
    <property type="entry name" value="Hydant_A_C"/>
    <property type="match status" value="1"/>
</dbReference>
<dbReference type="SUPFAM" id="SSF53067">
    <property type="entry name" value="Actin-like ATPase domain"/>
    <property type="match status" value="1"/>
</dbReference>
<evidence type="ECO:0000259" key="1">
    <source>
        <dbReference type="Pfam" id="PF01968"/>
    </source>
</evidence>
<gene>
    <name evidence="4" type="ORF">ABFY20_19000</name>
</gene>
<dbReference type="InterPro" id="IPR002821">
    <property type="entry name" value="Hydantoinase_A"/>
</dbReference>
<sequence length="707" mass="74179">MAFRISVDTGGTFTDVVITDADGGIHIGKALTTYQRAFDGVSTAVEQVAGRLGLSVRELLADTSHFAYGTTRSTNAIVEKKTAVTALFTTAGFPDTLLLREGGRLGGAFSPREFEPPYVPRYLTFEIAERIDSDGEVHLELDEETVIEAIRQCREHGVEAIGVSLLWSTVNPAHELAVDRLLAEHLPEVPRTLSHRLNPVLREYRRTSSTVIDASLKPLMQSFLAQLSDDLVEAGFTGRLLISTSYGGSWPVSRMADRPIYSVGSGPSMAPIAALHAGRTTLGEERPNVLVCDTGGTTFDVGLISDGTIHFSADTWLGQKWTGHITGTKSVDVRSIGAGGGSIISVDSSGLVRVGPESAGADPGPACYGRGGTRPTVTDAALVLGYFDPIGFIGGTLSLDVEAARDALRPVAERLGTSIEQAARGALVIASQNIVSAVREMTISQGIDPRDLSIIAGGGASGVNIVQIARELGVATVVLPKTAGALSAAGALNADLISDFTASAFTTTRSFDVEAAAGALAALEAQAQEFIDETASLNPVAVRTQLSVDARYPGQVWELETPVEVTDDGSIDLEALEAAFHAQHLRVFQVNDPSQHVECLIWKLRVTAELDKPAPRQAPAAAGDPEPVRVRPVLFAFADAPDTPVYDGARLGSGSTVHGPAIILEATTTLVVDPGATVVVAPTSDYIISTGSNDTLGSFAAREGALA</sequence>
<dbReference type="PANTHER" id="PTHR11365">
    <property type="entry name" value="5-OXOPROLINASE RELATED"/>
    <property type="match status" value="1"/>
</dbReference>
<dbReference type="GO" id="GO:0006749">
    <property type="term" value="P:glutathione metabolic process"/>
    <property type="evidence" value="ECO:0007669"/>
    <property type="project" value="TreeGrafter"/>
</dbReference>
<feature type="domain" description="Hydantoinase/oxoprolinase N-terminal" evidence="2">
    <location>
        <begin position="4"/>
        <end position="185"/>
    </location>
</feature>
<dbReference type="InterPro" id="IPR045079">
    <property type="entry name" value="Oxoprolinase-like"/>
</dbReference>
<dbReference type="Pfam" id="PF05378">
    <property type="entry name" value="Hydant_A_N"/>
    <property type="match status" value="1"/>
</dbReference>
<dbReference type="GO" id="GO:0005829">
    <property type="term" value="C:cytosol"/>
    <property type="evidence" value="ECO:0007669"/>
    <property type="project" value="TreeGrafter"/>
</dbReference>
<name>A0AB39BGU6_9MICO</name>
<dbReference type="InterPro" id="IPR049517">
    <property type="entry name" value="ACX-like_C"/>
</dbReference>
<dbReference type="GO" id="GO:0017168">
    <property type="term" value="F:5-oxoprolinase (ATP-hydrolyzing) activity"/>
    <property type="evidence" value="ECO:0007669"/>
    <property type="project" value="TreeGrafter"/>
</dbReference>
<dbReference type="AlphaFoldDB" id="A0AB39BGU6"/>
<dbReference type="EMBL" id="CP162511">
    <property type="protein sequence ID" value="XDI05382.1"/>
    <property type="molecule type" value="Genomic_DNA"/>
</dbReference>